<keyword evidence="1" id="KW-0812">Transmembrane</keyword>
<evidence type="ECO:0000313" key="3">
    <source>
        <dbReference type="Proteomes" id="UP000431462"/>
    </source>
</evidence>
<dbReference type="InterPro" id="IPR021529">
    <property type="entry name" value="DUF2798"/>
</dbReference>
<organism evidence="2 3">
    <name type="scientific">Marinobacter adhaerens</name>
    <dbReference type="NCBI Taxonomy" id="1033846"/>
    <lineage>
        <taxon>Bacteria</taxon>
        <taxon>Pseudomonadati</taxon>
        <taxon>Pseudomonadota</taxon>
        <taxon>Gammaproteobacteria</taxon>
        <taxon>Pseudomonadales</taxon>
        <taxon>Marinobacteraceae</taxon>
        <taxon>Marinobacter</taxon>
    </lineage>
</organism>
<dbReference type="Pfam" id="PF11391">
    <property type="entry name" value="DUF2798"/>
    <property type="match status" value="1"/>
</dbReference>
<keyword evidence="1" id="KW-0472">Membrane</keyword>
<feature type="transmembrane region" description="Helical" evidence="1">
    <location>
        <begin position="43"/>
        <end position="63"/>
    </location>
</feature>
<proteinExistence type="predicted"/>
<feature type="transmembrane region" description="Helical" evidence="1">
    <location>
        <begin position="7"/>
        <end position="31"/>
    </location>
</feature>
<protein>
    <submittedName>
        <fullName evidence="2">DUF2798 domain-containing protein</fullName>
    </submittedName>
</protein>
<dbReference type="AlphaFoldDB" id="A0A844I157"/>
<keyword evidence="1" id="KW-1133">Transmembrane helix</keyword>
<dbReference type="EMBL" id="VENC01000016">
    <property type="protein sequence ID" value="MTJ00083.1"/>
    <property type="molecule type" value="Genomic_DNA"/>
</dbReference>
<evidence type="ECO:0000313" key="2">
    <source>
        <dbReference type="EMBL" id="MTJ00083.1"/>
    </source>
</evidence>
<gene>
    <name evidence="2" type="ORF">FH752_15830</name>
</gene>
<name>A0A844I157_9GAMM</name>
<dbReference type="Proteomes" id="UP000431462">
    <property type="component" value="Unassembled WGS sequence"/>
</dbReference>
<sequence length="73" mass="7943">MSKETVTFLLFSTIMSLIMSGGMSLAMGLMTVEPTEAFATWPLAWSASFFVALPLSLVVVPVTRRGGNFIVQR</sequence>
<comment type="caution">
    <text evidence="2">The sequence shown here is derived from an EMBL/GenBank/DDBJ whole genome shotgun (WGS) entry which is preliminary data.</text>
</comment>
<evidence type="ECO:0000256" key="1">
    <source>
        <dbReference type="SAM" id="Phobius"/>
    </source>
</evidence>
<reference evidence="2 3" key="1">
    <citation type="submission" date="2019-06" db="EMBL/GenBank/DDBJ databases">
        <title>Enrichment of Autotrophic Halophilic Microorganisms from Red Sea Brine Pool Using Microbial Electrosynthesis System.</title>
        <authorList>
            <person name="Alqahtani M.F."/>
            <person name="Bajracharya S."/>
            <person name="Katuri K.P."/>
            <person name="Ali M."/>
            <person name="Saikaly P.E."/>
        </authorList>
    </citation>
    <scope>NUCLEOTIDE SEQUENCE [LARGE SCALE GENOMIC DNA]</scope>
    <source>
        <strain evidence="2">MES15</strain>
    </source>
</reference>
<accession>A0A844I157</accession>